<feature type="domain" description="Ig-like" evidence="3">
    <location>
        <begin position="9"/>
        <end position="136"/>
    </location>
</feature>
<evidence type="ECO:0000313" key="5">
    <source>
        <dbReference type="Proteomes" id="UP000278807"/>
    </source>
</evidence>
<feature type="compositionally biased region" description="Polar residues" evidence="1">
    <location>
        <begin position="255"/>
        <end position="266"/>
    </location>
</feature>
<dbReference type="PROSITE" id="PS50835">
    <property type="entry name" value="IG_LIKE"/>
    <property type="match status" value="1"/>
</dbReference>
<dbReference type="EMBL" id="UZAE01003923">
    <property type="protein sequence ID" value="VDO00858.1"/>
    <property type="molecule type" value="Genomic_DNA"/>
</dbReference>
<gene>
    <name evidence="4" type="ORF">HNAJ_LOCUS4998</name>
</gene>
<name>A0A3P7V4Y4_RODNA</name>
<evidence type="ECO:0000256" key="2">
    <source>
        <dbReference type="SAM" id="Phobius"/>
    </source>
</evidence>
<dbReference type="InterPro" id="IPR013783">
    <property type="entry name" value="Ig-like_fold"/>
</dbReference>
<proteinExistence type="predicted"/>
<feature type="region of interest" description="Disordered" evidence="1">
    <location>
        <begin position="251"/>
        <end position="300"/>
    </location>
</feature>
<dbReference type="OrthoDB" id="6244905at2759"/>
<feature type="compositionally biased region" description="Low complexity" evidence="1">
    <location>
        <begin position="273"/>
        <end position="300"/>
    </location>
</feature>
<dbReference type="Gene3D" id="2.60.40.10">
    <property type="entry name" value="Immunoglobulins"/>
    <property type="match status" value="1"/>
</dbReference>
<keyword evidence="2" id="KW-0812">Transmembrane</keyword>
<reference evidence="4 5" key="1">
    <citation type="submission" date="2018-11" db="EMBL/GenBank/DDBJ databases">
        <authorList>
            <consortium name="Pathogen Informatics"/>
        </authorList>
    </citation>
    <scope>NUCLEOTIDE SEQUENCE [LARGE SCALE GENOMIC DNA]</scope>
</reference>
<accession>A0A3P7V4Y4</accession>
<protein>
    <recommendedName>
        <fullName evidence="3">Ig-like domain-containing protein</fullName>
    </recommendedName>
</protein>
<dbReference type="InterPro" id="IPR036179">
    <property type="entry name" value="Ig-like_dom_sf"/>
</dbReference>
<sequence>MLLYAYFFPHIARSEGAIIIGDHDITVHVKSGENLIQSCKVNAEQHRSVTIRWGKIIDPTKTVPAYEGDGKEIIRLSNIAFIVFPLMPTSEASNKLTSSAPAVSAPFAVSDPGSPESQLVIQRVTGRDAGMYICSVITESGWDDRKLVRVVVSDAQTEPLPETEENSYSRRLALYIAAPVVIFFVCIFIISYCLINRKSRRCSQMNGNHTRATLPVMRQMGNSNNSMGMYRGGLNGTDLAGKTNAMGLMDHHMTHQSPQGPPSSAVTAPPVKNNNHTMNSNGNHIAYSSSTGSHSLSGTSAGTPGSMLLANTMVQVLPPDGSGYPLLKPNGHHHHGHPVSQPAPPHSAYDPYNTGHMNGGGMVYMPSGYHDFQA</sequence>
<keyword evidence="5" id="KW-1185">Reference proteome</keyword>
<dbReference type="SUPFAM" id="SSF48726">
    <property type="entry name" value="Immunoglobulin"/>
    <property type="match status" value="1"/>
</dbReference>
<feature type="transmembrane region" description="Helical" evidence="2">
    <location>
        <begin position="172"/>
        <end position="195"/>
    </location>
</feature>
<evidence type="ECO:0000313" key="4">
    <source>
        <dbReference type="EMBL" id="VDO00858.1"/>
    </source>
</evidence>
<organism evidence="4 5">
    <name type="scientific">Rodentolepis nana</name>
    <name type="common">Dwarf tapeworm</name>
    <name type="synonym">Hymenolepis nana</name>
    <dbReference type="NCBI Taxonomy" id="102285"/>
    <lineage>
        <taxon>Eukaryota</taxon>
        <taxon>Metazoa</taxon>
        <taxon>Spiralia</taxon>
        <taxon>Lophotrochozoa</taxon>
        <taxon>Platyhelminthes</taxon>
        <taxon>Cestoda</taxon>
        <taxon>Eucestoda</taxon>
        <taxon>Cyclophyllidea</taxon>
        <taxon>Hymenolepididae</taxon>
        <taxon>Rodentolepis</taxon>
    </lineage>
</organism>
<dbReference type="InterPro" id="IPR007110">
    <property type="entry name" value="Ig-like_dom"/>
</dbReference>
<dbReference type="Proteomes" id="UP000278807">
    <property type="component" value="Unassembled WGS sequence"/>
</dbReference>
<evidence type="ECO:0000256" key="1">
    <source>
        <dbReference type="SAM" id="MobiDB-lite"/>
    </source>
</evidence>
<keyword evidence="2" id="KW-1133">Transmembrane helix</keyword>
<keyword evidence="2" id="KW-0472">Membrane</keyword>
<evidence type="ECO:0000259" key="3">
    <source>
        <dbReference type="PROSITE" id="PS50835"/>
    </source>
</evidence>
<dbReference type="AlphaFoldDB" id="A0A3P7V4Y4"/>
<feature type="region of interest" description="Disordered" evidence="1">
    <location>
        <begin position="320"/>
        <end position="352"/>
    </location>
</feature>